<evidence type="ECO:0000256" key="1">
    <source>
        <dbReference type="SAM" id="MobiDB-lite"/>
    </source>
</evidence>
<dbReference type="OrthoDB" id="2845956at2759"/>
<proteinExistence type="predicted"/>
<reference evidence="2" key="2">
    <citation type="submission" date="2020-09" db="EMBL/GenBank/DDBJ databases">
        <title>Reference genome assembly for Australian Ascochyta lentis isolate Al4.</title>
        <authorList>
            <person name="Lee R.C."/>
            <person name="Farfan-Caceres L.M."/>
            <person name="Debler J.W."/>
            <person name="Williams A.H."/>
            <person name="Henares B.M."/>
        </authorList>
    </citation>
    <scope>NUCLEOTIDE SEQUENCE</scope>
    <source>
        <strain evidence="2">Al4</strain>
    </source>
</reference>
<dbReference type="Proteomes" id="UP000651452">
    <property type="component" value="Unassembled WGS sequence"/>
</dbReference>
<comment type="caution">
    <text evidence="2">The sequence shown here is derived from an EMBL/GenBank/DDBJ whole genome shotgun (WGS) entry which is preliminary data.</text>
</comment>
<gene>
    <name evidence="2" type="ORF">EKO04_008002</name>
</gene>
<evidence type="ECO:0000313" key="3">
    <source>
        <dbReference type="Proteomes" id="UP000651452"/>
    </source>
</evidence>
<organism evidence="2 3">
    <name type="scientific">Ascochyta lentis</name>
    <dbReference type="NCBI Taxonomy" id="205686"/>
    <lineage>
        <taxon>Eukaryota</taxon>
        <taxon>Fungi</taxon>
        <taxon>Dikarya</taxon>
        <taxon>Ascomycota</taxon>
        <taxon>Pezizomycotina</taxon>
        <taxon>Dothideomycetes</taxon>
        <taxon>Pleosporomycetidae</taxon>
        <taxon>Pleosporales</taxon>
        <taxon>Pleosporineae</taxon>
        <taxon>Didymellaceae</taxon>
        <taxon>Ascochyta</taxon>
    </lineage>
</organism>
<reference evidence="2" key="1">
    <citation type="submission" date="2018-12" db="EMBL/GenBank/DDBJ databases">
        <authorList>
            <person name="Syme R.A."/>
            <person name="Farfan-Caceres L."/>
            <person name="Lichtenzveig J."/>
        </authorList>
    </citation>
    <scope>NUCLEOTIDE SEQUENCE</scope>
    <source>
        <strain evidence="2">Al4</strain>
    </source>
</reference>
<evidence type="ECO:0008006" key="4">
    <source>
        <dbReference type="Google" id="ProtNLM"/>
    </source>
</evidence>
<sequence>MATTNEKQTQQSYSTGAEVNTANNPAAQRLLQRCQDFFAEVENLTPGRDLETYLNTHYGPGTTIYEDFCSLTRLSLQEGWVANINIQGRDYRRSKISLPREETRFFSITTVYMNSQDVFSGQYHSHPYGEINCVVQVDESAELKGMQGWQGAGWTSPGPGTHHYPQVRGGALVALFFLPAGRISYTAKPEDAQPVSL</sequence>
<dbReference type="EMBL" id="RZGK01000014">
    <property type="protein sequence ID" value="KAF9694046.1"/>
    <property type="molecule type" value="Genomic_DNA"/>
</dbReference>
<dbReference type="AlphaFoldDB" id="A0A8H7J1S9"/>
<dbReference type="InterPro" id="IPR032345">
    <property type="entry name" value="PnbB"/>
</dbReference>
<dbReference type="Pfam" id="PF16155">
    <property type="entry name" value="PnbB"/>
    <property type="match status" value="1"/>
</dbReference>
<evidence type="ECO:0000313" key="2">
    <source>
        <dbReference type="EMBL" id="KAF9694046.1"/>
    </source>
</evidence>
<feature type="region of interest" description="Disordered" evidence="1">
    <location>
        <begin position="1"/>
        <end position="21"/>
    </location>
</feature>
<protein>
    <recommendedName>
        <fullName evidence="4">p-hydroxylaminobenzoate lyase</fullName>
    </recommendedName>
</protein>
<name>A0A8H7J1S9_9PLEO</name>
<accession>A0A8H7J1S9</accession>
<keyword evidence="3" id="KW-1185">Reference proteome</keyword>